<dbReference type="InParanoid" id="A0A401GA35"/>
<feature type="repeat" description="PPR" evidence="5">
    <location>
        <begin position="426"/>
        <end position="460"/>
    </location>
</feature>
<feature type="repeat" description="PPR" evidence="5">
    <location>
        <begin position="381"/>
        <end position="415"/>
    </location>
</feature>
<comment type="similarity">
    <text evidence="1">Belongs to the CCM1 family.</text>
</comment>
<gene>
    <name evidence="7" type="ORF">SCP_0202040</name>
</gene>
<dbReference type="Gene3D" id="1.25.40.10">
    <property type="entry name" value="Tetratricopeptide repeat domain"/>
    <property type="match status" value="4"/>
</dbReference>
<evidence type="ECO:0000313" key="7">
    <source>
        <dbReference type="EMBL" id="GBE79007.1"/>
    </source>
</evidence>
<dbReference type="RefSeq" id="XP_027609920.1">
    <property type="nucleotide sequence ID" value="XM_027754119.1"/>
</dbReference>
<dbReference type="GeneID" id="38775924"/>
<dbReference type="Pfam" id="PF13812">
    <property type="entry name" value="PPR_3"/>
    <property type="match status" value="2"/>
</dbReference>
<dbReference type="EMBL" id="BFAD01000002">
    <property type="protein sequence ID" value="GBE79007.1"/>
    <property type="molecule type" value="Genomic_DNA"/>
</dbReference>
<dbReference type="Pfam" id="PF13041">
    <property type="entry name" value="PPR_2"/>
    <property type="match status" value="1"/>
</dbReference>
<feature type="region of interest" description="Disordered" evidence="6">
    <location>
        <begin position="74"/>
        <end position="102"/>
    </location>
</feature>
<feature type="repeat" description="PPR" evidence="5">
    <location>
        <begin position="949"/>
        <end position="983"/>
    </location>
</feature>
<feature type="compositionally biased region" description="Low complexity" evidence="6">
    <location>
        <begin position="1282"/>
        <end position="1298"/>
    </location>
</feature>
<dbReference type="PANTHER" id="PTHR47447">
    <property type="entry name" value="OS03G0856100 PROTEIN"/>
    <property type="match status" value="1"/>
</dbReference>
<dbReference type="InterPro" id="IPR011990">
    <property type="entry name" value="TPR-like_helical_dom_sf"/>
</dbReference>
<proteinExistence type="inferred from homology"/>
<evidence type="ECO:0000313" key="8">
    <source>
        <dbReference type="Proteomes" id="UP000287166"/>
    </source>
</evidence>
<dbReference type="InterPro" id="IPR002885">
    <property type="entry name" value="PPR_rpt"/>
</dbReference>
<evidence type="ECO:0000256" key="2">
    <source>
        <dbReference type="ARBA" id="ARBA00022737"/>
    </source>
</evidence>
<evidence type="ECO:0000256" key="5">
    <source>
        <dbReference type="PROSITE-ProRule" id="PRU00708"/>
    </source>
</evidence>
<feature type="repeat" description="PPR" evidence="5">
    <location>
        <begin position="984"/>
        <end position="1019"/>
    </location>
</feature>
<name>A0A401GA35_9APHY</name>
<organism evidence="7 8">
    <name type="scientific">Sparassis crispa</name>
    <dbReference type="NCBI Taxonomy" id="139825"/>
    <lineage>
        <taxon>Eukaryota</taxon>
        <taxon>Fungi</taxon>
        <taxon>Dikarya</taxon>
        <taxon>Basidiomycota</taxon>
        <taxon>Agaricomycotina</taxon>
        <taxon>Agaricomycetes</taxon>
        <taxon>Polyporales</taxon>
        <taxon>Sparassidaceae</taxon>
        <taxon>Sparassis</taxon>
    </lineage>
</organism>
<evidence type="ECO:0000256" key="6">
    <source>
        <dbReference type="SAM" id="MobiDB-lite"/>
    </source>
</evidence>
<dbReference type="NCBIfam" id="TIGR00756">
    <property type="entry name" value="PPR"/>
    <property type="match status" value="2"/>
</dbReference>
<dbReference type="FunCoup" id="A0A401GA35">
    <property type="interactions" value="159"/>
</dbReference>
<dbReference type="Proteomes" id="UP000287166">
    <property type="component" value="Unassembled WGS sequence"/>
</dbReference>
<dbReference type="STRING" id="139825.A0A401GA35"/>
<keyword evidence="8" id="KW-1185">Reference proteome</keyword>
<evidence type="ECO:0000256" key="1">
    <source>
        <dbReference type="ARBA" id="ARBA00006192"/>
    </source>
</evidence>
<feature type="compositionally biased region" description="Polar residues" evidence="6">
    <location>
        <begin position="1299"/>
        <end position="1311"/>
    </location>
</feature>
<reference evidence="7 8" key="1">
    <citation type="journal article" date="2018" name="Sci. Rep.">
        <title>Genome sequence of the cauliflower mushroom Sparassis crispa (Hanabiratake) and its association with beneficial usage.</title>
        <authorList>
            <person name="Kiyama R."/>
            <person name="Furutani Y."/>
            <person name="Kawaguchi K."/>
            <person name="Nakanishi T."/>
        </authorList>
    </citation>
    <scope>NUCLEOTIDE SEQUENCE [LARGE SCALE GENOMIC DNA]</scope>
</reference>
<dbReference type="OrthoDB" id="411857at2759"/>
<dbReference type="PANTHER" id="PTHR47447:SF24">
    <property type="entry name" value="PENTATRICOPEPTIDE REPEAT-CONTAINING PROTEIN"/>
    <property type="match status" value="1"/>
</dbReference>
<protein>
    <recommendedName>
        <fullName evidence="9">Pentacotripeptide-repeat region of PRORP domain-containing protein</fullName>
    </recommendedName>
</protein>
<evidence type="ECO:0008006" key="9">
    <source>
        <dbReference type="Google" id="ProtNLM"/>
    </source>
</evidence>
<comment type="function">
    <text evidence="3">Regulates mitochondrial small subunit maturation by controlling 15S rRNA 5'-end processing. Localizes to the 5' precursor of the 15S rRNA in a position that is subsequently occupied by mS47 in the mature yeast mtSSU. Uses structure and sequence-specific RNA recognition, binding to a single-stranded region of the precursor and specifically recognizing bases -6 to -1. The exchange of Ccm1 for mS47 is coupled to the irreversible removal of precursor rRNA that is accompanied by conformational changes of the mitoribosomal proteins uS5m and mS26. These conformational changes signal completion of 5'-end rRNA processing through protection of the mature 5'-end of the 15S rRNA and stabilization of mS47. The removal of the 5' precursor together with the dissociation of Ccm1 may be catalyzed by the 5'-3' exoribonuclease Pet127. Involved in the specific removal of group I introns in mitochondrial encoded transcripts.</text>
</comment>
<evidence type="ECO:0000256" key="3">
    <source>
        <dbReference type="ARBA" id="ARBA00044493"/>
    </source>
</evidence>
<sequence length="1311" mass="145048">MLPKVASHIGRAVAAVHSQTTHAVRNALQLQSSSGPAGNIGSWNGTSSSSGWGNYGAGSGGAKYHAGSRFQGGYTGPGRAITQAEPVSNDARNDDDDDVPFSRRRGRTLARRKSLSFITQERPGEKLRVLKTVQSHVRSFHAVAEAPAAEAPPAPPPPALVAQRVEGQQRPEEADKYSNTALYNAALVALSQVRKPGESLQAILETYNEMLSRSILPNMKTYSILIHALTDRDHEIQKALPVLEWRASHEQMSSSQAQQEIEKLQAENNFGSAFTLFQTVCAIPRARPTVNIYNRLLRSCAIHSNVDAAIYVFAHLEQRKDVSPTCDTFRYLIEVYTATGDINGAKEVFEEYKDACHSNRISWKQEETTDSAIITAGRCAHLIVYNTMIEAYIRCGQSTNGIGLLEQMLDSKAGPAFAPEDIPNPCAATYARMIHAFCVIGDVRDALAWFERLLQQDTSPGHPFETSKIPTRPPQDGWNIILGVLADHDMVADLNRLFARQLELAEQDGLHIRENDRVSVLRANLHYLDVHPEIEDAAAVETLDFLANIVLPGDMELVRFFSQSEMVLQSMARLCLAHNHAECALGLLERYVAEQSREIEAVQAMEGSLDLNRRVDFLRAFIEDITGFFLDNGRVQLSLEQVLRLAALNNDIGVLLPVYAPELLSAYKAAKSQGGIPQLSPKQWGTLINAGLQGLKRQTSAYEAVSEFEELLRDVALTDIDPFTTFSIGMLTHIVDTLLSRYDFEVVSAFFTSLGPKYDKMAAVMADFRHQKMQMPASTENLKLEIEPPITPVRFNMTHSKYVDQFIGPKAKVSPLVAYHRYKSGLRNNNYPRPEVIAQLIGSLGRSGEVEKMHELYQTAQLVLASMEGNKKWQSVSWFQVEDYMVIGLAHAGDLEAAHVHRMRILEQGGTPSADAYGALIHLVKDTTDDTSNAMALWQESQARGVVPNIYLYNTIISKLAKARKADHALELFQQMKTRHLFPTSVTYGAVIAACCRVGDVVSAEVLFDEMLAQRNFKPRVPPYNTMMQLYTHTKPDRERVLYYFNALQAANVKPTAHTYKLLIDAYGCIEPVDIQAMESNFESLTEGEHPMVQGTHWAALINAYGCVQKNLEKALAIFDSIATHPSTLHSGAALPDAVVFEALINVLVTLRRPDLIPVYTERLVSYGVHMTAYIANLLIKGYASTGDIERAREIFESLADPPEGVAAPHNHAPHDDETAHTIQVPVTAPVYREPSTWEAMVRAELGNGNRDNAVALLNRVQARKFPPAVYNRISGIMLDDSVSPWPSSDSVSSPTTWAMTESSSASIPSP</sequence>
<evidence type="ECO:0000256" key="4">
    <source>
        <dbReference type="ARBA" id="ARBA00044511"/>
    </source>
</evidence>
<feature type="region of interest" description="Disordered" evidence="6">
    <location>
        <begin position="1282"/>
        <end position="1311"/>
    </location>
</feature>
<dbReference type="PROSITE" id="PS51375">
    <property type="entry name" value="PPR"/>
    <property type="match status" value="4"/>
</dbReference>
<accession>A0A401GA35</accession>
<comment type="subunit">
    <text evidence="4">Binds to mitochondrial small subunit 15S rRNA.</text>
</comment>
<comment type="caution">
    <text evidence="7">The sequence shown here is derived from an EMBL/GenBank/DDBJ whole genome shotgun (WGS) entry which is preliminary data.</text>
</comment>
<dbReference type="Pfam" id="PF01535">
    <property type="entry name" value="PPR"/>
    <property type="match status" value="3"/>
</dbReference>
<keyword evidence="2" id="KW-0677">Repeat</keyword>